<gene>
    <name evidence="1" type="ORF">TWF970_004665</name>
</gene>
<name>A0A7C8RD19_ORBOL</name>
<comment type="caution">
    <text evidence="1">The sequence shown here is derived from an EMBL/GenBank/DDBJ whole genome shotgun (WGS) entry which is preliminary data.</text>
</comment>
<dbReference type="OrthoDB" id="20872at2759"/>
<dbReference type="EMBL" id="JAABOJ010000025">
    <property type="protein sequence ID" value="KAF3278213.1"/>
    <property type="molecule type" value="Genomic_DNA"/>
</dbReference>
<sequence length="724" mass="82302">MAGLQHNSSLDSASCINRGWVTEETAPSRDISMMGVVFWIKRHSRNSISENIIAVIEFLRLCDIHVCTSTACIAAKERITAIAPRRETPSFPWLRDLILNAVSCWTNDTKPYGRDSMKLMAVGLFCGEFIRRFSTDPPNDSTPHGYLAELFHMYNLFYFASKKIGNLYTPEALLAHNIFDPSMIASVLHSRGAIDNLQNGVCKHRLWNLAASLPQGIIEIVHISRMLEHCDLSRYHLDKHGACNAQVCLLNDENTTDIPQRHECESKLCGSVIFDPANLDSMSISELAETGATAWTLEANPKPRAEDYLAISHVWANGTGVGEHPGRINKCLFLLFKEFAEKLDCKGIWWDTISLPSNKNKKIKSLQIMHQNYKRAKHTVVYDLELADFLWSDDGRPCLALVLSSWFSRGWTALELRSSRSVKVVFKDQSGSGLVLKDLDTDIPEPSRCQYAHPAWESSAAYVGWLRSGRGEDYQNTEDDFRKSHNDFEFFTRNYEGDIPTPDSLLRILKPRYTCWNRDRIIIAALLTEETLRNSGQQRFTTDLQKTHVDLTKDILHGFGKLSPLSLFHDQLPISENGPWSWCPTSLFSLGDQAYFCGHRKITLTVLGGYVYGRWQVSELPDAADEFKPHASHIYQRSRIMAAFENPSKFCLLNPLFRRCHSRSVRFVLAKKTPYLDHVAIDTPREPREPLHQETESYAIYQYVGTVIGKLPVATKYDISNCRL</sequence>
<accession>A0A7C8RD19</accession>
<dbReference type="AlphaFoldDB" id="A0A7C8RD19"/>
<evidence type="ECO:0008006" key="3">
    <source>
        <dbReference type="Google" id="ProtNLM"/>
    </source>
</evidence>
<organism evidence="1 2">
    <name type="scientific">Orbilia oligospora</name>
    <name type="common">Nematode-trapping fungus</name>
    <name type="synonym">Arthrobotrys oligospora</name>
    <dbReference type="NCBI Taxonomy" id="2813651"/>
    <lineage>
        <taxon>Eukaryota</taxon>
        <taxon>Fungi</taxon>
        <taxon>Dikarya</taxon>
        <taxon>Ascomycota</taxon>
        <taxon>Pezizomycotina</taxon>
        <taxon>Orbiliomycetes</taxon>
        <taxon>Orbiliales</taxon>
        <taxon>Orbiliaceae</taxon>
        <taxon>Orbilia</taxon>
    </lineage>
</organism>
<proteinExistence type="predicted"/>
<dbReference type="Proteomes" id="UP000474640">
    <property type="component" value="Unassembled WGS sequence"/>
</dbReference>
<dbReference type="PANTHER" id="PTHR39596">
    <property type="match status" value="1"/>
</dbReference>
<evidence type="ECO:0000313" key="2">
    <source>
        <dbReference type="Proteomes" id="UP000474640"/>
    </source>
</evidence>
<evidence type="ECO:0000313" key="1">
    <source>
        <dbReference type="EMBL" id="KAF3278213.1"/>
    </source>
</evidence>
<dbReference type="PANTHER" id="PTHR39596:SF2">
    <property type="entry name" value="HET DOMAIN PROTEIN (AFU_ORTHOLOGUE AFUA_1G17550)-RELATED"/>
    <property type="match status" value="1"/>
</dbReference>
<reference evidence="1 2" key="1">
    <citation type="submission" date="2020-01" db="EMBL/GenBank/DDBJ databases">
        <authorList>
            <person name="Palmer J.M."/>
        </authorList>
    </citation>
    <scope>NUCLEOTIDE SEQUENCE [LARGE SCALE GENOMIC DNA]</scope>
    <source>
        <strain evidence="1 2">TWF970</strain>
    </source>
</reference>
<protein>
    <recommendedName>
        <fullName evidence="3">Heterokaryon incompatibility domain-containing protein</fullName>
    </recommendedName>
</protein>